<organism evidence="1 2">
    <name type="scientific">Rhizoctonia solani</name>
    <dbReference type="NCBI Taxonomy" id="456999"/>
    <lineage>
        <taxon>Eukaryota</taxon>
        <taxon>Fungi</taxon>
        <taxon>Dikarya</taxon>
        <taxon>Basidiomycota</taxon>
        <taxon>Agaricomycotina</taxon>
        <taxon>Agaricomycetes</taxon>
        <taxon>Cantharellales</taxon>
        <taxon>Ceratobasidiaceae</taxon>
        <taxon>Rhizoctonia</taxon>
    </lineage>
</organism>
<evidence type="ECO:0000313" key="2">
    <source>
        <dbReference type="Proteomes" id="UP000663843"/>
    </source>
</evidence>
<evidence type="ECO:0000313" key="1">
    <source>
        <dbReference type="EMBL" id="CAE6405340.1"/>
    </source>
</evidence>
<sequence length="174" mass="19868">MTGNSCFWPCYQIHPPRPDFPASCLCFRDLLTVSAIRIIAMTGRPSITFCMSSSCDICWSRTNISMHPKHVDSQDSRCIMTAFIYIMTGEDKNLLLARDPYIMLRLVPLATNVETQDLLPEVIRLTIVYGWAMLTDLDDEDEIEIFIQCFVGCLQSLIRPPHNRPYTLTPMTQA</sequence>
<proteinExistence type="predicted"/>
<comment type="caution">
    <text evidence="1">The sequence shown here is derived from an EMBL/GenBank/DDBJ whole genome shotgun (WGS) entry which is preliminary data.</text>
</comment>
<accession>A0A8H2WXD6</accession>
<dbReference type="Proteomes" id="UP000663843">
    <property type="component" value="Unassembled WGS sequence"/>
</dbReference>
<gene>
    <name evidence="1" type="ORF">RDB_LOCUS39154</name>
</gene>
<name>A0A8H2WXD6_9AGAM</name>
<dbReference type="EMBL" id="CAJMWT010001493">
    <property type="protein sequence ID" value="CAE6405340.1"/>
    <property type="molecule type" value="Genomic_DNA"/>
</dbReference>
<reference evidence="1" key="1">
    <citation type="submission" date="2021-01" db="EMBL/GenBank/DDBJ databases">
        <authorList>
            <person name="Kaushik A."/>
        </authorList>
    </citation>
    <scope>NUCLEOTIDE SEQUENCE</scope>
    <source>
        <strain evidence="1">AG2-2IIIB</strain>
    </source>
</reference>
<protein>
    <submittedName>
        <fullName evidence="1">Uncharacterized protein</fullName>
    </submittedName>
</protein>
<dbReference type="AlphaFoldDB" id="A0A8H2WXD6"/>